<organism evidence="1 2">
    <name type="scientific">Kingdonia uniflora</name>
    <dbReference type="NCBI Taxonomy" id="39325"/>
    <lineage>
        <taxon>Eukaryota</taxon>
        <taxon>Viridiplantae</taxon>
        <taxon>Streptophyta</taxon>
        <taxon>Embryophyta</taxon>
        <taxon>Tracheophyta</taxon>
        <taxon>Spermatophyta</taxon>
        <taxon>Magnoliopsida</taxon>
        <taxon>Ranunculales</taxon>
        <taxon>Circaeasteraceae</taxon>
        <taxon>Kingdonia</taxon>
    </lineage>
</organism>
<dbReference type="Proteomes" id="UP000541444">
    <property type="component" value="Unassembled WGS sequence"/>
</dbReference>
<dbReference type="Pfam" id="PF05056">
    <property type="entry name" value="DUF674"/>
    <property type="match status" value="1"/>
</dbReference>
<protein>
    <recommendedName>
        <fullName evidence="3">DUF674 family protein</fullName>
    </recommendedName>
</protein>
<keyword evidence="2" id="KW-1185">Reference proteome</keyword>
<dbReference type="PANTHER" id="PTHR33103:SF27">
    <property type="entry name" value="OS04G0594700 PROTEIN"/>
    <property type="match status" value="1"/>
</dbReference>
<dbReference type="InterPro" id="IPR007750">
    <property type="entry name" value="DUF674"/>
</dbReference>
<name>A0A7J7N1F1_9MAGN</name>
<accession>A0A7J7N1F1</accession>
<sequence>MAAKKGKTITLKVLVDKQRNRVAFVESGEDFVDILLSFLTMPVGNIVRLSRTQKQPCGIGCMDNLYPSLEDFDSKHLDKESLKPMLLRPRNPSEAICKKLKINIDDT</sequence>
<evidence type="ECO:0000313" key="2">
    <source>
        <dbReference type="Proteomes" id="UP000541444"/>
    </source>
</evidence>
<evidence type="ECO:0008006" key="3">
    <source>
        <dbReference type="Google" id="ProtNLM"/>
    </source>
</evidence>
<reference evidence="1 2" key="1">
    <citation type="journal article" date="2020" name="IScience">
        <title>Genome Sequencing of the Endangered Kingdonia uniflora (Circaeasteraceae, Ranunculales) Reveals Potential Mechanisms of Evolutionary Specialization.</title>
        <authorList>
            <person name="Sun Y."/>
            <person name="Deng T."/>
            <person name="Zhang A."/>
            <person name="Moore M.J."/>
            <person name="Landis J.B."/>
            <person name="Lin N."/>
            <person name="Zhang H."/>
            <person name="Zhang X."/>
            <person name="Huang J."/>
            <person name="Zhang X."/>
            <person name="Sun H."/>
            <person name="Wang H."/>
        </authorList>
    </citation>
    <scope>NUCLEOTIDE SEQUENCE [LARGE SCALE GENOMIC DNA]</scope>
    <source>
        <strain evidence="1">TB1705</strain>
        <tissue evidence="1">Leaf</tissue>
    </source>
</reference>
<dbReference type="AlphaFoldDB" id="A0A7J7N1F1"/>
<comment type="caution">
    <text evidence="1">The sequence shown here is derived from an EMBL/GenBank/DDBJ whole genome shotgun (WGS) entry which is preliminary data.</text>
</comment>
<gene>
    <name evidence="1" type="ORF">GIB67_007662</name>
</gene>
<dbReference type="PANTHER" id="PTHR33103">
    <property type="entry name" value="OS01G0153900 PROTEIN"/>
    <property type="match status" value="1"/>
</dbReference>
<dbReference type="EMBL" id="JACGCM010001144">
    <property type="protein sequence ID" value="KAF6161021.1"/>
    <property type="molecule type" value="Genomic_DNA"/>
</dbReference>
<evidence type="ECO:0000313" key="1">
    <source>
        <dbReference type="EMBL" id="KAF6161021.1"/>
    </source>
</evidence>
<dbReference type="OrthoDB" id="1277335at2759"/>
<proteinExistence type="predicted"/>